<dbReference type="Proteomes" id="UP001233999">
    <property type="component" value="Unassembled WGS sequence"/>
</dbReference>
<dbReference type="EMBL" id="JASPKZ010001989">
    <property type="protein sequence ID" value="KAJ9596428.1"/>
    <property type="molecule type" value="Genomic_DNA"/>
</dbReference>
<gene>
    <name evidence="2" type="ORF">L9F63_012546</name>
</gene>
<accession>A0AAD8EN90</accession>
<comment type="caution">
    <text evidence="2">The sequence shown here is derived from an EMBL/GenBank/DDBJ whole genome shotgun (WGS) entry which is preliminary data.</text>
</comment>
<organism evidence="2 3">
    <name type="scientific">Diploptera punctata</name>
    <name type="common">Pacific beetle cockroach</name>
    <dbReference type="NCBI Taxonomy" id="6984"/>
    <lineage>
        <taxon>Eukaryota</taxon>
        <taxon>Metazoa</taxon>
        <taxon>Ecdysozoa</taxon>
        <taxon>Arthropoda</taxon>
        <taxon>Hexapoda</taxon>
        <taxon>Insecta</taxon>
        <taxon>Pterygota</taxon>
        <taxon>Neoptera</taxon>
        <taxon>Polyneoptera</taxon>
        <taxon>Dictyoptera</taxon>
        <taxon>Blattodea</taxon>
        <taxon>Blaberoidea</taxon>
        <taxon>Blaberidae</taxon>
        <taxon>Diplopterinae</taxon>
        <taxon>Diploptera</taxon>
    </lineage>
</organism>
<keyword evidence="1" id="KW-0812">Transmembrane</keyword>
<reference evidence="2" key="2">
    <citation type="submission" date="2023-05" db="EMBL/GenBank/DDBJ databases">
        <authorList>
            <person name="Fouks B."/>
        </authorList>
    </citation>
    <scope>NUCLEOTIDE SEQUENCE</scope>
    <source>
        <strain evidence="2">Stay&amp;Tobe</strain>
        <tissue evidence="2">Testes</tissue>
    </source>
</reference>
<sequence length="52" mass="6263">FIICLLKPLFLAMFLIYCNYLLLLNLLIFCWSRQIIVHFNLSDIFSKSYRTS</sequence>
<evidence type="ECO:0000313" key="3">
    <source>
        <dbReference type="Proteomes" id="UP001233999"/>
    </source>
</evidence>
<feature type="non-terminal residue" evidence="2">
    <location>
        <position position="52"/>
    </location>
</feature>
<feature type="transmembrane region" description="Helical" evidence="1">
    <location>
        <begin position="12"/>
        <end position="31"/>
    </location>
</feature>
<name>A0AAD8EN90_DIPPU</name>
<dbReference type="AlphaFoldDB" id="A0AAD8EN90"/>
<keyword evidence="1" id="KW-0472">Membrane</keyword>
<keyword evidence="3" id="KW-1185">Reference proteome</keyword>
<protein>
    <submittedName>
        <fullName evidence="2">Uncharacterized protein</fullName>
    </submittedName>
</protein>
<proteinExistence type="predicted"/>
<reference evidence="2" key="1">
    <citation type="journal article" date="2023" name="IScience">
        <title>Live-bearing cockroach genome reveals convergent evolutionary mechanisms linked to viviparity in insects and beyond.</title>
        <authorList>
            <person name="Fouks B."/>
            <person name="Harrison M.C."/>
            <person name="Mikhailova A.A."/>
            <person name="Marchal E."/>
            <person name="English S."/>
            <person name="Carruthers M."/>
            <person name="Jennings E.C."/>
            <person name="Chiamaka E.L."/>
            <person name="Frigard R.A."/>
            <person name="Pippel M."/>
            <person name="Attardo G.M."/>
            <person name="Benoit J.B."/>
            <person name="Bornberg-Bauer E."/>
            <person name="Tobe S.S."/>
        </authorList>
    </citation>
    <scope>NUCLEOTIDE SEQUENCE</scope>
    <source>
        <strain evidence="2">Stay&amp;Tobe</strain>
    </source>
</reference>
<evidence type="ECO:0000256" key="1">
    <source>
        <dbReference type="SAM" id="Phobius"/>
    </source>
</evidence>
<keyword evidence="1" id="KW-1133">Transmembrane helix</keyword>
<feature type="non-terminal residue" evidence="2">
    <location>
        <position position="1"/>
    </location>
</feature>
<evidence type="ECO:0000313" key="2">
    <source>
        <dbReference type="EMBL" id="KAJ9596428.1"/>
    </source>
</evidence>